<keyword evidence="2" id="KW-1185">Reference proteome</keyword>
<name>A0A2Z6ETC0_9BURK</name>
<dbReference type="Proteomes" id="UP000282597">
    <property type="component" value="Chromosome"/>
</dbReference>
<dbReference type="RefSeq" id="WP_045363144.1">
    <property type="nucleotide sequence ID" value="NZ_AP018150.1"/>
</dbReference>
<dbReference type="AlphaFoldDB" id="A0A2Z6ETC0"/>
<evidence type="ECO:0000313" key="2">
    <source>
        <dbReference type="Proteomes" id="UP000282597"/>
    </source>
</evidence>
<sequence length="407" mass="46345">MDIKQLRAPIKKTALFFFTTLTSLIGLASEPVGPNLNVFLQANVIAPHSPKQNQTQIRLADAQHTYAQTQTEQDLAEADALNYTLNNRKNIDHWLDNDPDFQALAQRDPHYAQALRLGYKVFQQTGSTKLIKEAQRQALMSEAYQAIPPDSQGLDLQNRLVSIASGEIYEPYRNIAETVYVMNRATGNIRPGNPTIVDSFHKTQKAQINLKLALAQKAKTEVSSSLNQEELEIELKRVEINYKRALLESRQQRLKAQQEKLEEKLHQDLAGKKTDLLLADNALFYIDKLLQNKKGLDGITGAFLSKRPTWLMTDAQRNAMANLDTMKSQIALNVIRNLQKDSTMGLANFASMNAKQIQERIDRELSDLTRGVSTDYFIYILQLYQKDFQRMRRNLLEDIARLKAKIT</sequence>
<dbReference type="EMBL" id="AP018150">
    <property type="protein sequence ID" value="BBE08664.1"/>
    <property type="molecule type" value="Genomic_DNA"/>
</dbReference>
<gene>
    <name evidence="1" type="ORF">MCB1EB_0503</name>
</gene>
<organism evidence="1 2">
    <name type="scientific">Mycoavidus cysteinexigens</name>
    <dbReference type="NCBI Taxonomy" id="1553431"/>
    <lineage>
        <taxon>Bacteria</taxon>
        <taxon>Pseudomonadati</taxon>
        <taxon>Pseudomonadota</taxon>
        <taxon>Betaproteobacteria</taxon>
        <taxon>Burkholderiales</taxon>
        <taxon>Burkholderiaceae</taxon>
        <taxon>Mycoavidus</taxon>
    </lineage>
</organism>
<evidence type="ECO:0000313" key="1">
    <source>
        <dbReference type="EMBL" id="BBE08664.1"/>
    </source>
</evidence>
<dbReference type="KEGG" id="mcys:MCB1EB_0503"/>
<proteinExistence type="predicted"/>
<accession>A0A2Z6ETC0</accession>
<protein>
    <submittedName>
        <fullName evidence="1">Oxidoreductase, aldo/keto reductase family protein</fullName>
    </submittedName>
</protein>
<reference evidence="1 2" key="1">
    <citation type="journal article" date="2018" name="Microbes Environ.">
        <title>Comparative Genomic Insights into Endofungal Lifestyles of Two Bacterial Endosymbionts, Mycoavidus cysteinexigens and Burkholderia rhizoxinica.</title>
        <authorList>
            <person name="Sharmin D."/>
            <person name="Guo Y."/>
            <person name="Nishizawa T."/>
            <person name="Ohshima S."/>
            <person name="Sato Y."/>
            <person name="Takashima Y."/>
            <person name="Narisawa K."/>
            <person name="Ohta H."/>
        </authorList>
    </citation>
    <scope>NUCLEOTIDE SEQUENCE [LARGE SCALE GENOMIC DNA]</scope>
    <source>
        <strain evidence="1 2">B1-EB</strain>
    </source>
</reference>